<reference evidence="6 7" key="1">
    <citation type="submission" date="2017-07" db="EMBL/GenBank/DDBJ databases">
        <title>Sandarakinorhabdus cyanobacteriorum sp. nov., a novel bacterium isolated from cyanobacterial aggregates in a eutrophic lake.</title>
        <authorList>
            <person name="Cai H."/>
        </authorList>
    </citation>
    <scope>NUCLEOTIDE SEQUENCE [LARGE SCALE GENOMIC DNA]</scope>
    <source>
        <strain evidence="6 7">TH057</strain>
    </source>
</reference>
<keyword evidence="3" id="KW-0804">Transcription</keyword>
<keyword evidence="2 4" id="KW-0238">DNA-binding</keyword>
<dbReference type="PANTHER" id="PTHR30055">
    <property type="entry name" value="HTH-TYPE TRANSCRIPTIONAL REGULATOR RUTR"/>
    <property type="match status" value="1"/>
</dbReference>
<dbReference type="GO" id="GO:0003700">
    <property type="term" value="F:DNA-binding transcription factor activity"/>
    <property type="evidence" value="ECO:0007669"/>
    <property type="project" value="TreeGrafter"/>
</dbReference>
<feature type="DNA-binding region" description="H-T-H motif" evidence="4">
    <location>
        <begin position="43"/>
        <end position="62"/>
    </location>
</feature>
<evidence type="ECO:0000256" key="3">
    <source>
        <dbReference type="ARBA" id="ARBA00023163"/>
    </source>
</evidence>
<feature type="domain" description="HTH tetR-type" evidence="5">
    <location>
        <begin position="20"/>
        <end position="80"/>
    </location>
</feature>
<name>A0A255Z2P8_9SPHN</name>
<evidence type="ECO:0000256" key="1">
    <source>
        <dbReference type="ARBA" id="ARBA00023015"/>
    </source>
</evidence>
<dbReference type="InterPro" id="IPR025996">
    <property type="entry name" value="MT1864/Rv1816-like_C"/>
</dbReference>
<dbReference type="Pfam" id="PF00440">
    <property type="entry name" value="TetR_N"/>
    <property type="match status" value="1"/>
</dbReference>
<dbReference type="OrthoDB" id="7056813at2"/>
<dbReference type="InterPro" id="IPR036271">
    <property type="entry name" value="Tet_transcr_reg_TetR-rel_C_sf"/>
</dbReference>
<keyword evidence="1" id="KW-0805">Transcription regulation</keyword>
<proteinExistence type="predicted"/>
<sequence length="230" mass="24315">MASQPNARAPRLAKAGYHHGNLRASLVQAALKLLDEQGPTALTLRGIAQVNGVTQTASAYHFTDKEGLECAIAAVCFRELIARLTEAISVSAAPEERLLAAMRAYVLYADSSPARFQFMFLARLIGSTRGDEVKVAARTCFGLLRLLVAELVTQAGGDSESVETETLAAWSVVHGFGKISAGSLIPSQVGQLVSHDVAREAVIASFVEGLAAKLAARRSGGTVMERGHGR</sequence>
<dbReference type="InterPro" id="IPR001647">
    <property type="entry name" value="HTH_TetR"/>
</dbReference>
<evidence type="ECO:0000313" key="6">
    <source>
        <dbReference type="EMBL" id="OYQ35767.1"/>
    </source>
</evidence>
<dbReference type="PANTHER" id="PTHR30055:SF220">
    <property type="entry name" value="TETR-FAMILY REGULATORY PROTEIN"/>
    <property type="match status" value="1"/>
</dbReference>
<dbReference type="AlphaFoldDB" id="A0A255Z2P8"/>
<gene>
    <name evidence="6" type="ORF">CHU93_01335</name>
</gene>
<dbReference type="Pfam" id="PF13305">
    <property type="entry name" value="TetR_C_33"/>
    <property type="match status" value="1"/>
</dbReference>
<organism evidence="6 7">
    <name type="scientific">Sandarakinorhabdus cyanobacteriorum</name>
    <dbReference type="NCBI Taxonomy" id="1981098"/>
    <lineage>
        <taxon>Bacteria</taxon>
        <taxon>Pseudomonadati</taxon>
        <taxon>Pseudomonadota</taxon>
        <taxon>Alphaproteobacteria</taxon>
        <taxon>Sphingomonadales</taxon>
        <taxon>Sphingosinicellaceae</taxon>
        <taxon>Sandarakinorhabdus</taxon>
    </lineage>
</organism>
<evidence type="ECO:0000313" key="7">
    <source>
        <dbReference type="Proteomes" id="UP000216991"/>
    </source>
</evidence>
<dbReference type="SUPFAM" id="SSF46689">
    <property type="entry name" value="Homeodomain-like"/>
    <property type="match status" value="1"/>
</dbReference>
<dbReference type="SUPFAM" id="SSF48498">
    <property type="entry name" value="Tetracyclin repressor-like, C-terminal domain"/>
    <property type="match status" value="1"/>
</dbReference>
<accession>A0A255Z2P8</accession>
<evidence type="ECO:0000256" key="4">
    <source>
        <dbReference type="PROSITE-ProRule" id="PRU00335"/>
    </source>
</evidence>
<dbReference type="EMBL" id="NOXT01000051">
    <property type="protein sequence ID" value="OYQ35767.1"/>
    <property type="molecule type" value="Genomic_DNA"/>
</dbReference>
<comment type="caution">
    <text evidence="6">The sequence shown here is derived from an EMBL/GenBank/DDBJ whole genome shotgun (WGS) entry which is preliminary data.</text>
</comment>
<evidence type="ECO:0000256" key="2">
    <source>
        <dbReference type="ARBA" id="ARBA00023125"/>
    </source>
</evidence>
<dbReference type="Gene3D" id="1.10.357.10">
    <property type="entry name" value="Tetracycline Repressor, domain 2"/>
    <property type="match status" value="1"/>
</dbReference>
<dbReference type="InterPro" id="IPR050109">
    <property type="entry name" value="HTH-type_TetR-like_transc_reg"/>
</dbReference>
<dbReference type="PROSITE" id="PS50977">
    <property type="entry name" value="HTH_TETR_2"/>
    <property type="match status" value="1"/>
</dbReference>
<dbReference type="Proteomes" id="UP000216991">
    <property type="component" value="Unassembled WGS sequence"/>
</dbReference>
<dbReference type="GO" id="GO:0000976">
    <property type="term" value="F:transcription cis-regulatory region binding"/>
    <property type="evidence" value="ECO:0007669"/>
    <property type="project" value="TreeGrafter"/>
</dbReference>
<protein>
    <recommendedName>
        <fullName evidence="5">HTH tetR-type domain-containing protein</fullName>
    </recommendedName>
</protein>
<evidence type="ECO:0000259" key="5">
    <source>
        <dbReference type="PROSITE" id="PS50977"/>
    </source>
</evidence>
<dbReference type="InterPro" id="IPR009057">
    <property type="entry name" value="Homeodomain-like_sf"/>
</dbReference>
<keyword evidence="7" id="KW-1185">Reference proteome</keyword>
<dbReference type="RefSeq" id="WP_094472419.1">
    <property type="nucleotide sequence ID" value="NZ_NOXT01000051.1"/>
</dbReference>